<evidence type="ECO:0000313" key="3">
    <source>
        <dbReference type="EMBL" id="VEI16398.1"/>
    </source>
</evidence>
<feature type="compositionally biased region" description="Basic and acidic residues" evidence="1">
    <location>
        <begin position="217"/>
        <end position="240"/>
    </location>
</feature>
<keyword evidence="2" id="KW-0812">Transmembrane</keyword>
<evidence type="ECO:0000256" key="2">
    <source>
        <dbReference type="SAM" id="Phobius"/>
    </source>
</evidence>
<protein>
    <submittedName>
        <fullName evidence="3">Uncharacterized protein</fullName>
    </submittedName>
</protein>
<dbReference type="EMBL" id="LR134477">
    <property type="protein sequence ID" value="VEI16398.1"/>
    <property type="molecule type" value="Genomic_DNA"/>
</dbReference>
<evidence type="ECO:0000256" key="1">
    <source>
        <dbReference type="SAM" id="MobiDB-lite"/>
    </source>
</evidence>
<dbReference type="RefSeq" id="WP_197722283.1">
    <property type="nucleotide sequence ID" value="NZ_LR134477.1"/>
</dbReference>
<name>A0A3S4VXE4_ACTVI</name>
<gene>
    <name evidence="3" type="ORF">NCTC10951_01656</name>
</gene>
<dbReference type="KEGG" id="avc:NCTC10951_01656"/>
<sequence length="341" mass="36252">MATFKSLQAGSASHLRMTGQVAGAISGGLTVASVIVRMVHDLVRDAIADVIGKVASKVAIGVLTAGLAAPWAVASVIADVSSWVTRLSKEVADVVLSARNLKGLLDKASKLLDDVGAAFGRITSSIGEAAAKAGDGVAGAARQVGDFLSSLRPQQALAGAPGMTTRQAREVTKASPTVYRPKGPKTTKPSRSNPNEGRWGQKRKETPTESASGAGKSEVDPKNDRTDRGDRRDARGRFTERNGGANTYADYERQGREVYSQQREEAGKPLQRMVEEQRKAHVDGVEQGRFYDGLAQEADGTWTGIENKHGSASLKAEQREFDRAVSSDNPARVRLDTGEVI</sequence>
<proteinExistence type="predicted"/>
<keyword evidence="2" id="KW-1133">Transmembrane helix</keyword>
<feature type="region of interest" description="Disordered" evidence="1">
    <location>
        <begin position="157"/>
        <end position="270"/>
    </location>
</feature>
<feature type="transmembrane region" description="Helical" evidence="2">
    <location>
        <begin position="59"/>
        <end position="80"/>
    </location>
</feature>
<evidence type="ECO:0000313" key="4">
    <source>
        <dbReference type="Proteomes" id="UP000268658"/>
    </source>
</evidence>
<reference evidence="3 4" key="1">
    <citation type="submission" date="2018-12" db="EMBL/GenBank/DDBJ databases">
        <authorList>
            <consortium name="Pathogen Informatics"/>
        </authorList>
    </citation>
    <scope>NUCLEOTIDE SEQUENCE [LARGE SCALE GENOMIC DNA]</scope>
    <source>
        <strain evidence="3 4">NCTC10951</strain>
    </source>
</reference>
<accession>A0A3S4VXE4</accession>
<dbReference type="Proteomes" id="UP000268658">
    <property type="component" value="Chromosome"/>
</dbReference>
<feature type="compositionally biased region" description="Basic and acidic residues" evidence="1">
    <location>
        <begin position="250"/>
        <end position="270"/>
    </location>
</feature>
<organism evidence="3 4">
    <name type="scientific">Actinomyces viscosus</name>
    <dbReference type="NCBI Taxonomy" id="1656"/>
    <lineage>
        <taxon>Bacteria</taxon>
        <taxon>Bacillati</taxon>
        <taxon>Actinomycetota</taxon>
        <taxon>Actinomycetes</taxon>
        <taxon>Actinomycetales</taxon>
        <taxon>Actinomycetaceae</taxon>
        <taxon>Actinomyces</taxon>
    </lineage>
</organism>
<dbReference type="AlphaFoldDB" id="A0A3S4VXE4"/>
<feature type="transmembrane region" description="Helical" evidence="2">
    <location>
        <begin position="21"/>
        <end position="39"/>
    </location>
</feature>
<keyword evidence="2" id="KW-0472">Membrane</keyword>